<evidence type="ECO:0000313" key="13">
    <source>
        <dbReference type="EMBL" id="ORZ05923.1"/>
    </source>
</evidence>
<evidence type="ECO:0000256" key="3">
    <source>
        <dbReference type="ARBA" id="ARBA00022527"/>
    </source>
</evidence>
<dbReference type="PANTHER" id="PTHR44899:SF10">
    <property type="entry name" value="NIMA-RELATED KINASE 2"/>
    <property type="match status" value="1"/>
</dbReference>
<keyword evidence="3 11" id="KW-0723">Serine/threonine-protein kinase</keyword>
<evidence type="ECO:0000256" key="6">
    <source>
        <dbReference type="ARBA" id="ARBA00022777"/>
    </source>
</evidence>
<dbReference type="InParanoid" id="A0A1Y2GB22"/>
<comment type="similarity">
    <text evidence="1">Belongs to the protein kinase superfamily. NEK Ser/Thr protein kinase family. NIMA subfamily.</text>
</comment>
<dbReference type="Gene3D" id="3.30.200.20">
    <property type="entry name" value="Phosphorylase Kinase, domain 1"/>
    <property type="match status" value="2"/>
</dbReference>
<evidence type="ECO:0000256" key="10">
    <source>
        <dbReference type="PROSITE-ProRule" id="PRU10141"/>
    </source>
</evidence>
<sequence length="312" mass="35972">MHYDSWTFDEFEPLEAIGSGSFGLIRKVRRKTDGKILARKEIDYRKMGVKEKEQLVAEVNILKDLKHPNIVEFLERVIDRENSFIYILMEYCEGGDLAAVIKRHKESSLYIPEEFIWTIMTQLTMALHECHCGMTKGDDNNPPQPRAPILHRDLKPDNVFLDANRNVKLGDFGLSRSLTNPQKAFAETYVGTPYYMSPELISESVYDVKSDIWSLGCIIFEMCALKPPFLADSQHELSLKIKMGRIQALPAQYSNELNHVVRSMLQVNPRKRPTTSDLLAAPRIRLCKKQLEIDKRQVTPKGFYNIYNTVLF</sequence>
<dbReference type="InterPro" id="IPR008271">
    <property type="entry name" value="Ser/Thr_kinase_AS"/>
</dbReference>
<evidence type="ECO:0000256" key="9">
    <source>
        <dbReference type="ARBA" id="ARBA00048679"/>
    </source>
</evidence>
<dbReference type="InterPro" id="IPR000719">
    <property type="entry name" value="Prot_kinase_dom"/>
</dbReference>
<gene>
    <name evidence="13" type="ORF">BCR41DRAFT_312036</name>
</gene>
<evidence type="ECO:0000313" key="14">
    <source>
        <dbReference type="Proteomes" id="UP000193648"/>
    </source>
</evidence>
<keyword evidence="6 13" id="KW-0418">Kinase</keyword>
<dbReference type="AlphaFoldDB" id="A0A1Y2GB22"/>
<reference evidence="13 14" key="1">
    <citation type="submission" date="2016-07" db="EMBL/GenBank/DDBJ databases">
        <title>Pervasive Adenine N6-methylation of Active Genes in Fungi.</title>
        <authorList>
            <consortium name="DOE Joint Genome Institute"/>
            <person name="Mondo S.J."/>
            <person name="Dannebaum R.O."/>
            <person name="Kuo R.C."/>
            <person name="Labutti K."/>
            <person name="Haridas S."/>
            <person name="Kuo A."/>
            <person name="Salamov A."/>
            <person name="Ahrendt S.R."/>
            <person name="Lipzen A."/>
            <person name="Sullivan W."/>
            <person name="Andreopoulos W.B."/>
            <person name="Clum A."/>
            <person name="Lindquist E."/>
            <person name="Daum C."/>
            <person name="Ramamoorthy G.K."/>
            <person name="Gryganskyi A."/>
            <person name="Culley D."/>
            <person name="Magnuson J.K."/>
            <person name="James T.Y."/>
            <person name="O'Malley M.A."/>
            <person name="Stajich J.E."/>
            <person name="Spatafora J.W."/>
            <person name="Visel A."/>
            <person name="Grigoriev I.V."/>
        </authorList>
    </citation>
    <scope>NUCLEOTIDE SEQUENCE [LARGE SCALE GENOMIC DNA]</scope>
    <source>
        <strain evidence="13 14">NRRL 3116</strain>
    </source>
</reference>
<dbReference type="InterPro" id="IPR051131">
    <property type="entry name" value="NEK_Ser/Thr_kinase_NIMA"/>
</dbReference>
<dbReference type="Proteomes" id="UP000193648">
    <property type="component" value="Unassembled WGS sequence"/>
</dbReference>
<keyword evidence="7 10" id="KW-0067">ATP-binding</keyword>
<evidence type="ECO:0000256" key="4">
    <source>
        <dbReference type="ARBA" id="ARBA00022679"/>
    </source>
</evidence>
<dbReference type="InterPro" id="IPR011009">
    <property type="entry name" value="Kinase-like_dom_sf"/>
</dbReference>
<name>A0A1Y2GB22_9FUNG</name>
<evidence type="ECO:0000256" key="5">
    <source>
        <dbReference type="ARBA" id="ARBA00022741"/>
    </source>
</evidence>
<dbReference type="PROSITE" id="PS50011">
    <property type="entry name" value="PROTEIN_KINASE_DOM"/>
    <property type="match status" value="1"/>
</dbReference>
<comment type="catalytic activity">
    <reaction evidence="8">
        <text>L-threonyl-[protein] + ATP = O-phospho-L-threonyl-[protein] + ADP + H(+)</text>
        <dbReference type="Rhea" id="RHEA:46608"/>
        <dbReference type="Rhea" id="RHEA-COMP:11060"/>
        <dbReference type="Rhea" id="RHEA-COMP:11605"/>
        <dbReference type="ChEBI" id="CHEBI:15378"/>
        <dbReference type="ChEBI" id="CHEBI:30013"/>
        <dbReference type="ChEBI" id="CHEBI:30616"/>
        <dbReference type="ChEBI" id="CHEBI:61977"/>
        <dbReference type="ChEBI" id="CHEBI:456216"/>
        <dbReference type="EC" id="2.7.11.1"/>
    </reaction>
</comment>
<proteinExistence type="inferred from homology"/>
<evidence type="ECO:0000256" key="8">
    <source>
        <dbReference type="ARBA" id="ARBA00047899"/>
    </source>
</evidence>
<feature type="domain" description="Protein kinase" evidence="12">
    <location>
        <begin position="11"/>
        <end position="284"/>
    </location>
</feature>
<dbReference type="EMBL" id="MCFF01000048">
    <property type="protein sequence ID" value="ORZ05923.1"/>
    <property type="molecule type" value="Genomic_DNA"/>
</dbReference>
<accession>A0A1Y2GB22</accession>
<dbReference type="OrthoDB" id="10250725at2759"/>
<feature type="binding site" evidence="10">
    <location>
        <position position="40"/>
    </location>
    <ligand>
        <name>ATP</name>
        <dbReference type="ChEBI" id="CHEBI:30616"/>
    </ligand>
</feature>
<evidence type="ECO:0000256" key="11">
    <source>
        <dbReference type="RuleBase" id="RU000304"/>
    </source>
</evidence>
<dbReference type="GeneID" id="33562909"/>
<dbReference type="SMART" id="SM00220">
    <property type="entry name" value="S_TKc"/>
    <property type="match status" value="1"/>
</dbReference>
<dbReference type="EC" id="2.7.11.1" evidence="2"/>
<protein>
    <recommendedName>
        <fullName evidence="2">non-specific serine/threonine protein kinase</fullName>
        <ecNumber evidence="2">2.7.11.1</ecNumber>
    </recommendedName>
</protein>
<dbReference type="InterPro" id="IPR017441">
    <property type="entry name" value="Protein_kinase_ATP_BS"/>
</dbReference>
<dbReference type="CDD" id="cd08217">
    <property type="entry name" value="STKc_Nek2"/>
    <property type="match status" value="1"/>
</dbReference>
<keyword evidence="5 10" id="KW-0547">Nucleotide-binding</keyword>
<dbReference type="Gene3D" id="1.10.510.10">
    <property type="entry name" value="Transferase(Phosphotransferase) domain 1"/>
    <property type="match status" value="1"/>
</dbReference>
<dbReference type="STRING" id="64571.A0A1Y2GB22"/>
<evidence type="ECO:0000256" key="1">
    <source>
        <dbReference type="ARBA" id="ARBA00010886"/>
    </source>
</evidence>
<keyword evidence="4" id="KW-0808">Transferase</keyword>
<keyword evidence="14" id="KW-1185">Reference proteome</keyword>
<dbReference type="PANTHER" id="PTHR44899">
    <property type="entry name" value="CAMK FAMILY PROTEIN KINASE"/>
    <property type="match status" value="1"/>
</dbReference>
<dbReference type="Pfam" id="PF00069">
    <property type="entry name" value="Pkinase"/>
    <property type="match status" value="1"/>
</dbReference>
<dbReference type="FunFam" id="3.30.200.20:FF:000097">
    <property type="entry name" value="Probable serine/threonine-protein kinase nek1"/>
    <property type="match status" value="1"/>
</dbReference>
<comment type="catalytic activity">
    <reaction evidence="9">
        <text>L-seryl-[protein] + ATP = O-phospho-L-seryl-[protein] + ADP + H(+)</text>
        <dbReference type="Rhea" id="RHEA:17989"/>
        <dbReference type="Rhea" id="RHEA-COMP:9863"/>
        <dbReference type="Rhea" id="RHEA-COMP:11604"/>
        <dbReference type="ChEBI" id="CHEBI:15378"/>
        <dbReference type="ChEBI" id="CHEBI:29999"/>
        <dbReference type="ChEBI" id="CHEBI:30616"/>
        <dbReference type="ChEBI" id="CHEBI:83421"/>
        <dbReference type="ChEBI" id="CHEBI:456216"/>
        <dbReference type="EC" id="2.7.11.1"/>
    </reaction>
</comment>
<evidence type="ECO:0000256" key="7">
    <source>
        <dbReference type="ARBA" id="ARBA00022840"/>
    </source>
</evidence>
<organism evidence="13 14">
    <name type="scientific">Lobosporangium transversale</name>
    <dbReference type="NCBI Taxonomy" id="64571"/>
    <lineage>
        <taxon>Eukaryota</taxon>
        <taxon>Fungi</taxon>
        <taxon>Fungi incertae sedis</taxon>
        <taxon>Mucoromycota</taxon>
        <taxon>Mortierellomycotina</taxon>
        <taxon>Mortierellomycetes</taxon>
        <taxon>Mortierellales</taxon>
        <taxon>Mortierellaceae</taxon>
        <taxon>Lobosporangium</taxon>
    </lineage>
</organism>
<dbReference type="PROSITE" id="PS00107">
    <property type="entry name" value="PROTEIN_KINASE_ATP"/>
    <property type="match status" value="1"/>
</dbReference>
<dbReference type="SUPFAM" id="SSF56112">
    <property type="entry name" value="Protein kinase-like (PK-like)"/>
    <property type="match status" value="1"/>
</dbReference>
<dbReference type="RefSeq" id="XP_021877304.1">
    <property type="nucleotide sequence ID" value="XM_022021065.1"/>
</dbReference>
<evidence type="ECO:0000259" key="12">
    <source>
        <dbReference type="PROSITE" id="PS50011"/>
    </source>
</evidence>
<dbReference type="PROSITE" id="PS00108">
    <property type="entry name" value="PROTEIN_KINASE_ST"/>
    <property type="match status" value="1"/>
</dbReference>
<dbReference type="GO" id="GO:0004674">
    <property type="term" value="F:protein serine/threonine kinase activity"/>
    <property type="evidence" value="ECO:0007669"/>
    <property type="project" value="UniProtKB-KW"/>
</dbReference>
<dbReference type="GO" id="GO:0005524">
    <property type="term" value="F:ATP binding"/>
    <property type="evidence" value="ECO:0007669"/>
    <property type="project" value="UniProtKB-UniRule"/>
</dbReference>
<evidence type="ECO:0000256" key="2">
    <source>
        <dbReference type="ARBA" id="ARBA00012513"/>
    </source>
</evidence>
<dbReference type="PIRSF" id="PIRSF000654">
    <property type="entry name" value="Integrin-linked_kinase"/>
    <property type="match status" value="1"/>
</dbReference>
<comment type="caution">
    <text evidence="13">The sequence shown here is derived from an EMBL/GenBank/DDBJ whole genome shotgun (WGS) entry which is preliminary data.</text>
</comment>